<feature type="compositionally biased region" description="Polar residues" evidence="1">
    <location>
        <begin position="276"/>
        <end position="293"/>
    </location>
</feature>
<proteinExistence type="predicted"/>
<reference evidence="2" key="1">
    <citation type="submission" date="2022-10" db="EMBL/GenBank/DDBJ databases">
        <title>Tapping the CABI collections for fungal endophytes: first genome assemblies for Collariella, Neodidymelliopsis, Ascochyta clinopodiicola, Didymella pomorum, Didymosphaeria variabile, Neocosmospora piperis and Neocucurbitaria cava.</title>
        <authorList>
            <person name="Hill R."/>
        </authorList>
    </citation>
    <scope>NUCLEOTIDE SEQUENCE</scope>
    <source>
        <strain evidence="2">IMI 356814</strain>
    </source>
</reference>
<protein>
    <submittedName>
        <fullName evidence="2">Uncharacterized protein</fullName>
    </submittedName>
</protein>
<dbReference type="AlphaFoldDB" id="A0A9W8YE80"/>
<evidence type="ECO:0000256" key="1">
    <source>
        <dbReference type="SAM" id="MobiDB-lite"/>
    </source>
</evidence>
<keyword evidence="3" id="KW-1185">Reference proteome</keyword>
<feature type="region of interest" description="Disordered" evidence="1">
    <location>
        <begin position="276"/>
        <end position="300"/>
    </location>
</feature>
<sequence>MSVYVPLPPFSKAVTQEAVEAETESMSPTGIINHILTLSTYMLNLVEHGNFFGKPKNDPFSASLRTFYDRLHNGQFGLSSLPPQFLDEERIMARSLERTKAPAALRPLADFEDLYYALIGRMKDIHHLLNMRLKSGFNEMAADLFEEGPTMTSLHDSLSKYWDILNDPSCGKALDDAIRMEKAEAMHEEILFRVQNHELSPAEGEEDVARLWDHEVYNGIQGLWYINGFAPAMIAATLEEKYRVVFRLEKEAHKRKMEEEQQAEMQMIMDARNSTQQETTNQRNPEVHMSTQQVDKKPRVASNHPVQLAPQQYKVVDEHLHQNPEQERAQQEKLRSDLEWQMKTQRVAEYRDYLRSRASPDAKYIMELAARNSQMMRK</sequence>
<evidence type="ECO:0000313" key="3">
    <source>
        <dbReference type="Proteomes" id="UP001140560"/>
    </source>
</evidence>
<dbReference type="OrthoDB" id="5419508at2759"/>
<evidence type="ECO:0000313" key="2">
    <source>
        <dbReference type="EMBL" id="KAJ4373988.1"/>
    </source>
</evidence>
<organism evidence="2 3">
    <name type="scientific">Neocucurbitaria cava</name>
    <dbReference type="NCBI Taxonomy" id="798079"/>
    <lineage>
        <taxon>Eukaryota</taxon>
        <taxon>Fungi</taxon>
        <taxon>Dikarya</taxon>
        <taxon>Ascomycota</taxon>
        <taxon>Pezizomycotina</taxon>
        <taxon>Dothideomycetes</taxon>
        <taxon>Pleosporomycetidae</taxon>
        <taxon>Pleosporales</taxon>
        <taxon>Pleosporineae</taxon>
        <taxon>Cucurbitariaceae</taxon>
        <taxon>Neocucurbitaria</taxon>
    </lineage>
</organism>
<gene>
    <name evidence="2" type="ORF">N0V83_002727</name>
</gene>
<name>A0A9W8YE80_9PLEO</name>
<dbReference type="EMBL" id="JAPEUY010000004">
    <property type="protein sequence ID" value="KAJ4373988.1"/>
    <property type="molecule type" value="Genomic_DNA"/>
</dbReference>
<comment type="caution">
    <text evidence="2">The sequence shown here is derived from an EMBL/GenBank/DDBJ whole genome shotgun (WGS) entry which is preliminary data.</text>
</comment>
<accession>A0A9W8YE80</accession>
<dbReference type="Proteomes" id="UP001140560">
    <property type="component" value="Unassembled WGS sequence"/>
</dbReference>